<accession>A0A1G8X0Z6</accession>
<dbReference type="Proteomes" id="UP000199580">
    <property type="component" value="Unassembled WGS sequence"/>
</dbReference>
<feature type="active site" description="Charge relay system" evidence="6">
    <location>
        <position position="231"/>
    </location>
</feature>
<dbReference type="PROSITE" id="PS51892">
    <property type="entry name" value="SUBTILASE"/>
    <property type="match status" value="1"/>
</dbReference>
<feature type="active site" description="Charge relay system" evidence="6">
    <location>
        <position position="399"/>
    </location>
</feature>
<dbReference type="PANTHER" id="PTHR43806:SF11">
    <property type="entry name" value="CEREVISIN-RELATED"/>
    <property type="match status" value="1"/>
</dbReference>
<organism evidence="8 9">
    <name type="scientific">Flavobacterium noncentrifugens</name>
    <dbReference type="NCBI Taxonomy" id="1128970"/>
    <lineage>
        <taxon>Bacteria</taxon>
        <taxon>Pseudomonadati</taxon>
        <taxon>Bacteroidota</taxon>
        <taxon>Flavobacteriia</taxon>
        <taxon>Flavobacteriales</taxon>
        <taxon>Flavobacteriaceae</taxon>
        <taxon>Flavobacterium</taxon>
    </lineage>
</organism>
<dbReference type="PANTHER" id="PTHR43806">
    <property type="entry name" value="PEPTIDASE S8"/>
    <property type="match status" value="1"/>
</dbReference>
<dbReference type="Gene3D" id="3.40.50.200">
    <property type="entry name" value="Peptidase S8/S53 domain"/>
    <property type="match status" value="1"/>
</dbReference>
<dbReference type="RefSeq" id="WP_091394553.1">
    <property type="nucleotide sequence ID" value="NZ_BKAI01000004.1"/>
</dbReference>
<dbReference type="InterPro" id="IPR026444">
    <property type="entry name" value="Secre_tail"/>
</dbReference>
<dbReference type="PROSITE" id="PS00138">
    <property type="entry name" value="SUBTILASE_SER"/>
    <property type="match status" value="1"/>
</dbReference>
<evidence type="ECO:0000256" key="5">
    <source>
        <dbReference type="ARBA" id="ARBA00022825"/>
    </source>
</evidence>
<dbReference type="EMBL" id="FNEZ01000002">
    <property type="protein sequence ID" value="SDJ83986.1"/>
    <property type="molecule type" value="Genomic_DNA"/>
</dbReference>
<evidence type="ECO:0000256" key="1">
    <source>
        <dbReference type="ARBA" id="ARBA00011073"/>
    </source>
</evidence>
<keyword evidence="5 6" id="KW-0720">Serine protease</keyword>
<evidence type="ECO:0000256" key="6">
    <source>
        <dbReference type="PROSITE-ProRule" id="PRU01240"/>
    </source>
</evidence>
<name>A0A1G8X0Z6_9FLAO</name>
<dbReference type="InterPro" id="IPR036852">
    <property type="entry name" value="Peptidase_S8/S53_dom_sf"/>
</dbReference>
<keyword evidence="3" id="KW-0732">Signal</keyword>
<dbReference type="InterPro" id="IPR000209">
    <property type="entry name" value="Peptidase_S8/S53_dom"/>
</dbReference>
<dbReference type="InterPro" id="IPR022398">
    <property type="entry name" value="Peptidase_S8_His-AS"/>
</dbReference>
<dbReference type="AlphaFoldDB" id="A0A1G8X0Z6"/>
<dbReference type="PROSITE" id="PS00137">
    <property type="entry name" value="SUBTILASE_HIS"/>
    <property type="match status" value="1"/>
</dbReference>
<dbReference type="PRINTS" id="PR00723">
    <property type="entry name" value="SUBTILISIN"/>
</dbReference>
<dbReference type="OrthoDB" id="1055762at2"/>
<sequence length="554" mass="59998">MKTIFTFLAAAVSYCGVAQSEASFVKNHLIIKIKDASYRSARINLQQNKLGITKLDNLNMQLGIGHIEQIGQHQNTKTFLLVYQNDIDPVSVAKSYKTSGVIAYAEPDMIAQGGGEKMEMPKSQIIPNDLRFNRQWGLYNPGTQPGIGTVTADADVDMELAWDIETGDPDMIIAISDSGLRLTHPDIASRIWTNPLETLNGLDDDGNGLIDDVKGWDWVFNDNDPTDDLGHGTNIAGIIGAVANNNILFAGANWNSKLMILKSLNASNSATYSAMANSIYYAADHGAKILSMSLGGTASIVIGDAAAYANTHNMIFVACMMNFNNDTPYYPAGYSAELPNVIAVGSTNPDDSRTAPFFWSATSGSNYGSHLNVVAPGNYTYGLDYQSDTSAASYWGGTSQATPLVAAIASLIWAQHPSYTPEQVRTVLENSAQDQVGKPAEDVAGFDQYMGHGRVNAHVALQYTLATKENESVATQEFQIINPVNQKTFQVLSKGNHPGRYSLIVHAIDGKEINTSNVNIAAGENKFPFDYPAGNYIVTLKSESYTKIFRVIAQ</sequence>
<protein>
    <submittedName>
        <fullName evidence="8">Por secretion system C-terminal sorting domain-containing protein</fullName>
    </submittedName>
</protein>
<evidence type="ECO:0000313" key="9">
    <source>
        <dbReference type="Proteomes" id="UP000199580"/>
    </source>
</evidence>
<evidence type="ECO:0000256" key="3">
    <source>
        <dbReference type="ARBA" id="ARBA00022729"/>
    </source>
</evidence>
<dbReference type="InterPro" id="IPR023828">
    <property type="entry name" value="Peptidase_S8_Ser-AS"/>
</dbReference>
<keyword evidence="2 6" id="KW-0645">Protease</keyword>
<dbReference type="InterPro" id="IPR015500">
    <property type="entry name" value="Peptidase_S8_subtilisin-rel"/>
</dbReference>
<comment type="similarity">
    <text evidence="1 6">Belongs to the peptidase S8 family.</text>
</comment>
<keyword evidence="4 6" id="KW-0378">Hydrolase</keyword>
<proteinExistence type="inferred from homology"/>
<dbReference type="InterPro" id="IPR050131">
    <property type="entry name" value="Peptidase_S8_subtilisin-like"/>
</dbReference>
<gene>
    <name evidence="8" type="ORF">SAMN04487935_2012</name>
</gene>
<evidence type="ECO:0000256" key="4">
    <source>
        <dbReference type="ARBA" id="ARBA00022801"/>
    </source>
</evidence>
<dbReference type="GO" id="GO:0006508">
    <property type="term" value="P:proteolysis"/>
    <property type="evidence" value="ECO:0007669"/>
    <property type="project" value="UniProtKB-KW"/>
</dbReference>
<dbReference type="NCBIfam" id="TIGR04183">
    <property type="entry name" value="Por_Secre_tail"/>
    <property type="match status" value="1"/>
</dbReference>
<feature type="active site" description="Charge relay system" evidence="6">
    <location>
        <position position="177"/>
    </location>
</feature>
<evidence type="ECO:0000259" key="7">
    <source>
        <dbReference type="Pfam" id="PF00082"/>
    </source>
</evidence>
<feature type="domain" description="Peptidase S8/S53" evidence="7">
    <location>
        <begin position="170"/>
        <end position="453"/>
    </location>
</feature>
<evidence type="ECO:0000313" key="8">
    <source>
        <dbReference type="EMBL" id="SDJ83986.1"/>
    </source>
</evidence>
<keyword evidence="9" id="KW-1185">Reference proteome</keyword>
<reference evidence="8 9" key="1">
    <citation type="submission" date="2016-10" db="EMBL/GenBank/DDBJ databases">
        <authorList>
            <person name="de Groot N.N."/>
        </authorList>
    </citation>
    <scope>NUCLEOTIDE SEQUENCE [LARGE SCALE GENOMIC DNA]</scope>
    <source>
        <strain evidence="8 9">CGMCC 1.10076</strain>
    </source>
</reference>
<dbReference type="GO" id="GO:0004252">
    <property type="term" value="F:serine-type endopeptidase activity"/>
    <property type="evidence" value="ECO:0007669"/>
    <property type="project" value="UniProtKB-UniRule"/>
</dbReference>
<evidence type="ECO:0000256" key="2">
    <source>
        <dbReference type="ARBA" id="ARBA00022670"/>
    </source>
</evidence>
<dbReference type="Pfam" id="PF00082">
    <property type="entry name" value="Peptidase_S8"/>
    <property type="match status" value="1"/>
</dbReference>
<dbReference type="SUPFAM" id="SSF52743">
    <property type="entry name" value="Subtilisin-like"/>
    <property type="match status" value="1"/>
</dbReference>
<dbReference type="STRING" id="1128970.SAMN04487935_2012"/>